<comment type="subcellular location">
    <subcellularLocation>
        <location evidence="1">Membrane</location>
    </subcellularLocation>
</comment>
<dbReference type="AlphaFoldDB" id="A0A1B0BWI9"/>
<keyword evidence="8" id="KW-1185">Reference proteome</keyword>
<keyword evidence="3 5" id="KW-0106">Calcium</keyword>
<evidence type="ECO:0000313" key="7">
    <source>
        <dbReference type="EnsemblMetazoa" id="GPPI042742-PA"/>
    </source>
</evidence>
<keyword evidence="2" id="KW-0677">Repeat</keyword>
<dbReference type="InterPro" id="IPR015919">
    <property type="entry name" value="Cadherin-like_sf"/>
</dbReference>
<dbReference type="GO" id="GO:0005509">
    <property type="term" value="F:calcium ion binding"/>
    <property type="evidence" value="ECO:0007669"/>
    <property type="project" value="UniProtKB-UniRule"/>
</dbReference>
<dbReference type="Gene3D" id="2.60.40.60">
    <property type="entry name" value="Cadherins"/>
    <property type="match status" value="1"/>
</dbReference>
<accession>A0A1B0BWI9</accession>
<dbReference type="EMBL" id="JXJN01021823">
    <property type="status" value="NOT_ANNOTATED_CDS"/>
    <property type="molecule type" value="Genomic_DNA"/>
</dbReference>
<evidence type="ECO:0000259" key="6">
    <source>
        <dbReference type="PROSITE" id="PS50268"/>
    </source>
</evidence>
<evidence type="ECO:0000256" key="2">
    <source>
        <dbReference type="ARBA" id="ARBA00022737"/>
    </source>
</evidence>
<reference evidence="7" key="2">
    <citation type="submission" date="2020-05" db="UniProtKB">
        <authorList>
            <consortium name="EnsemblMetazoa"/>
        </authorList>
    </citation>
    <scope>IDENTIFICATION</scope>
    <source>
        <strain evidence="7">IAEA</strain>
    </source>
</reference>
<name>A0A1B0BWI9_9MUSC</name>
<dbReference type="InterPro" id="IPR020894">
    <property type="entry name" value="Cadherin_CS"/>
</dbReference>
<evidence type="ECO:0000256" key="1">
    <source>
        <dbReference type="ARBA" id="ARBA00004370"/>
    </source>
</evidence>
<sequence length="139" mass="16166">MSLMKVLTLSVKNDDETNDYDNDDCSSDELDGQPIFLLNGKRLQLLQPLDRDEENLSHIVFQVSCTIRSSQKRRNIPIIVRVSDVNDNAPRFMNTPYEVTVPEEFYEFVVLSYSVLRWVVFFALLVKLSWQSLMVLAFQ</sequence>
<dbReference type="PROSITE" id="PS50268">
    <property type="entry name" value="CADHERIN_2"/>
    <property type="match status" value="1"/>
</dbReference>
<reference evidence="8" key="1">
    <citation type="submission" date="2015-01" db="EMBL/GenBank/DDBJ databases">
        <authorList>
            <person name="Aksoy S."/>
            <person name="Warren W."/>
            <person name="Wilson R.K."/>
        </authorList>
    </citation>
    <scope>NUCLEOTIDE SEQUENCE [LARGE SCALE GENOMIC DNA]</scope>
    <source>
        <strain evidence="8">IAEA</strain>
    </source>
</reference>
<dbReference type="Proteomes" id="UP000092460">
    <property type="component" value="Unassembled WGS sequence"/>
</dbReference>
<dbReference type="InterPro" id="IPR002126">
    <property type="entry name" value="Cadherin-like_dom"/>
</dbReference>
<dbReference type="PRINTS" id="PR00205">
    <property type="entry name" value="CADHERIN"/>
</dbReference>
<dbReference type="VEuPathDB" id="VectorBase:GPPI042742"/>
<dbReference type="SUPFAM" id="SSF49313">
    <property type="entry name" value="Cadherin-like"/>
    <property type="match status" value="1"/>
</dbReference>
<dbReference type="GO" id="GO:0007156">
    <property type="term" value="P:homophilic cell adhesion via plasma membrane adhesion molecules"/>
    <property type="evidence" value="ECO:0007669"/>
    <property type="project" value="InterPro"/>
</dbReference>
<dbReference type="EnsemblMetazoa" id="GPPI042742-RA">
    <property type="protein sequence ID" value="GPPI042742-PA"/>
    <property type="gene ID" value="GPPI042742"/>
</dbReference>
<organism evidence="7 8">
    <name type="scientific">Glossina palpalis gambiensis</name>
    <dbReference type="NCBI Taxonomy" id="67801"/>
    <lineage>
        <taxon>Eukaryota</taxon>
        <taxon>Metazoa</taxon>
        <taxon>Ecdysozoa</taxon>
        <taxon>Arthropoda</taxon>
        <taxon>Hexapoda</taxon>
        <taxon>Insecta</taxon>
        <taxon>Pterygota</taxon>
        <taxon>Neoptera</taxon>
        <taxon>Endopterygota</taxon>
        <taxon>Diptera</taxon>
        <taxon>Brachycera</taxon>
        <taxon>Muscomorpha</taxon>
        <taxon>Hippoboscoidea</taxon>
        <taxon>Glossinidae</taxon>
        <taxon>Glossina</taxon>
    </lineage>
</organism>
<dbReference type="EMBL" id="JXJN01021822">
    <property type="status" value="NOT_ANNOTATED_CDS"/>
    <property type="molecule type" value="Genomic_DNA"/>
</dbReference>
<protein>
    <recommendedName>
        <fullName evidence="6">Cadherin domain-containing protein</fullName>
    </recommendedName>
</protein>
<dbReference type="GO" id="GO:0005886">
    <property type="term" value="C:plasma membrane"/>
    <property type="evidence" value="ECO:0007669"/>
    <property type="project" value="InterPro"/>
</dbReference>
<evidence type="ECO:0000256" key="4">
    <source>
        <dbReference type="ARBA" id="ARBA00023136"/>
    </source>
</evidence>
<keyword evidence="4" id="KW-0472">Membrane</keyword>
<evidence type="ECO:0000256" key="5">
    <source>
        <dbReference type="PROSITE-ProRule" id="PRU00043"/>
    </source>
</evidence>
<evidence type="ECO:0000313" key="8">
    <source>
        <dbReference type="Proteomes" id="UP000092460"/>
    </source>
</evidence>
<feature type="domain" description="Cadherin" evidence="6">
    <location>
        <begin position="6"/>
        <end position="92"/>
    </location>
</feature>
<dbReference type="PROSITE" id="PS00232">
    <property type="entry name" value="CADHERIN_1"/>
    <property type="match status" value="1"/>
</dbReference>
<dbReference type="STRING" id="67801.A0A1B0BWI9"/>
<evidence type="ECO:0000256" key="3">
    <source>
        <dbReference type="ARBA" id="ARBA00022837"/>
    </source>
</evidence>
<proteinExistence type="predicted"/>